<reference evidence="2 3" key="1">
    <citation type="journal article" date="2020" name="Microorganisms">
        <title>Osmotic Adaptation and Compatible Solute Biosynthesis of Phototrophic Bacteria as Revealed from Genome Analyses.</title>
        <authorList>
            <person name="Imhoff J.F."/>
            <person name="Rahn T."/>
            <person name="Kunzel S."/>
            <person name="Keller A."/>
            <person name="Neulinger S.C."/>
        </authorList>
    </citation>
    <scope>NUCLEOTIDE SEQUENCE [LARGE SCALE GENOMIC DNA]</scope>
    <source>
        <strain evidence="2 3">DSM 25653</strain>
    </source>
</reference>
<dbReference type="Proteomes" id="UP001138768">
    <property type="component" value="Unassembled WGS sequence"/>
</dbReference>
<keyword evidence="3" id="KW-1185">Reference proteome</keyword>
<accession>A0A9X0WA12</accession>
<gene>
    <name evidence="2" type="ORF">CKO42_14325</name>
</gene>
<sequence length="183" mass="19972">MTSADDAQSSFDAEGGLWPSADYQAQVERLRAAVGERIYLAELRDTEIQLSVRLTDRAYELLGVIDFPRPDPARGLAPHLILLDDGRGVNLGRIARISLQPFQPADNQLLYLDRAADQTLLFADRRLSRRFIAERTQAVLGQVLGRSAAAPQSQLESAPAAASPAAGAEAQAWEYSPLVDEDD</sequence>
<proteinExistence type="predicted"/>
<feature type="compositionally biased region" description="Low complexity" evidence="1">
    <location>
        <begin position="152"/>
        <end position="174"/>
    </location>
</feature>
<name>A0A9X0WA12_9GAMM</name>
<protein>
    <submittedName>
        <fullName evidence="2">Uncharacterized protein</fullName>
    </submittedName>
</protein>
<evidence type="ECO:0000256" key="1">
    <source>
        <dbReference type="SAM" id="MobiDB-lite"/>
    </source>
</evidence>
<comment type="caution">
    <text evidence="2">The sequence shown here is derived from an EMBL/GenBank/DDBJ whole genome shotgun (WGS) entry which is preliminary data.</text>
</comment>
<organism evidence="2 3">
    <name type="scientific">Lamprobacter modestohalophilus</name>
    <dbReference type="NCBI Taxonomy" id="1064514"/>
    <lineage>
        <taxon>Bacteria</taxon>
        <taxon>Pseudomonadati</taxon>
        <taxon>Pseudomonadota</taxon>
        <taxon>Gammaproteobacteria</taxon>
        <taxon>Chromatiales</taxon>
        <taxon>Chromatiaceae</taxon>
        <taxon>Lamprobacter</taxon>
    </lineage>
</organism>
<dbReference type="EMBL" id="NRRY01000023">
    <property type="protein sequence ID" value="MBK1619594.1"/>
    <property type="molecule type" value="Genomic_DNA"/>
</dbReference>
<dbReference type="AlphaFoldDB" id="A0A9X0WA12"/>
<evidence type="ECO:0000313" key="2">
    <source>
        <dbReference type="EMBL" id="MBK1619594.1"/>
    </source>
</evidence>
<evidence type="ECO:0000313" key="3">
    <source>
        <dbReference type="Proteomes" id="UP001138768"/>
    </source>
</evidence>
<feature type="region of interest" description="Disordered" evidence="1">
    <location>
        <begin position="152"/>
        <end position="183"/>
    </location>
</feature>
<dbReference type="RefSeq" id="WP_242479395.1">
    <property type="nucleotide sequence ID" value="NZ_JAXUFI010000026.1"/>
</dbReference>